<sequence>MGSDNAEVTDDSATISDNDGVVVETDVDVKNAVDSDLPSDPSPFSQGEKVIASFNGNLYIAKVGKSRYGVGEERQGRREVFILSFTGMKGWDEWVGMDRLMKFTEEKEKEINKKQGTEKITKIGRVSQIKPKDSNVARGKKRKKHPGTKLTDLTLSVASPESSVTYLYERATLAPLSAMNESLYLLFCPTGVPWHTTSDRATLALPHIPSEQVTLPP</sequence>
<protein>
    <submittedName>
        <fullName evidence="2">Uncharacterized protein</fullName>
    </submittedName>
</protein>
<keyword evidence="3" id="KW-1185">Reference proteome</keyword>
<gene>
    <name evidence="2" type="ORF">Acr_21g0008090</name>
</gene>
<dbReference type="SUPFAM" id="SSF54160">
    <property type="entry name" value="Chromo domain-like"/>
    <property type="match status" value="1"/>
</dbReference>
<dbReference type="InterPro" id="IPR016197">
    <property type="entry name" value="Chromo-like_dom_sf"/>
</dbReference>
<dbReference type="Proteomes" id="UP000585474">
    <property type="component" value="Unassembled WGS sequence"/>
</dbReference>
<evidence type="ECO:0000313" key="2">
    <source>
        <dbReference type="EMBL" id="GFZ10210.1"/>
    </source>
</evidence>
<dbReference type="AlphaFoldDB" id="A0A7J0GHB5"/>
<evidence type="ECO:0000313" key="3">
    <source>
        <dbReference type="Proteomes" id="UP000585474"/>
    </source>
</evidence>
<organism evidence="2 3">
    <name type="scientific">Actinidia rufa</name>
    <dbReference type="NCBI Taxonomy" id="165716"/>
    <lineage>
        <taxon>Eukaryota</taxon>
        <taxon>Viridiplantae</taxon>
        <taxon>Streptophyta</taxon>
        <taxon>Embryophyta</taxon>
        <taxon>Tracheophyta</taxon>
        <taxon>Spermatophyta</taxon>
        <taxon>Magnoliopsida</taxon>
        <taxon>eudicotyledons</taxon>
        <taxon>Gunneridae</taxon>
        <taxon>Pentapetalae</taxon>
        <taxon>asterids</taxon>
        <taxon>Ericales</taxon>
        <taxon>Actinidiaceae</taxon>
        <taxon>Actinidia</taxon>
    </lineage>
</organism>
<comment type="caution">
    <text evidence="2">The sequence shown here is derived from an EMBL/GenBank/DDBJ whole genome shotgun (WGS) entry which is preliminary data.</text>
</comment>
<reference evidence="2 3" key="1">
    <citation type="submission" date="2019-07" db="EMBL/GenBank/DDBJ databases">
        <title>De Novo Assembly of kiwifruit Actinidia rufa.</title>
        <authorList>
            <person name="Sugita-Konishi S."/>
            <person name="Sato K."/>
            <person name="Mori E."/>
            <person name="Abe Y."/>
            <person name="Kisaki G."/>
            <person name="Hamano K."/>
            <person name="Suezawa K."/>
            <person name="Otani M."/>
            <person name="Fukuda T."/>
            <person name="Manabe T."/>
            <person name="Gomi K."/>
            <person name="Tabuchi M."/>
            <person name="Akimitsu K."/>
            <person name="Kataoka I."/>
        </authorList>
    </citation>
    <scope>NUCLEOTIDE SEQUENCE [LARGE SCALE GENOMIC DNA]</scope>
    <source>
        <strain evidence="3">cv. Fuchu</strain>
    </source>
</reference>
<name>A0A7J0GHB5_9ERIC</name>
<proteinExistence type="predicted"/>
<accession>A0A7J0GHB5</accession>
<dbReference type="OrthoDB" id="124855at2759"/>
<dbReference type="Gene3D" id="2.30.30.140">
    <property type="match status" value="1"/>
</dbReference>
<dbReference type="EMBL" id="BJWL01000021">
    <property type="protein sequence ID" value="GFZ10210.1"/>
    <property type="molecule type" value="Genomic_DNA"/>
</dbReference>
<evidence type="ECO:0000256" key="1">
    <source>
        <dbReference type="SAM" id="MobiDB-lite"/>
    </source>
</evidence>
<feature type="region of interest" description="Disordered" evidence="1">
    <location>
        <begin position="1"/>
        <end position="20"/>
    </location>
</feature>